<dbReference type="Pfam" id="PF19127">
    <property type="entry name" value="Choline_bind_3"/>
    <property type="match status" value="4"/>
</dbReference>
<dbReference type="Gene3D" id="2.20.120.10">
    <property type="entry name" value="Multimodular pneumococcal cell wall endolysin, domain 3"/>
    <property type="match status" value="1"/>
</dbReference>
<proteinExistence type="predicted"/>
<feature type="repeat" description="Cell wall-binding" evidence="2">
    <location>
        <begin position="708"/>
        <end position="727"/>
    </location>
</feature>
<dbReference type="SUPFAM" id="SSF56281">
    <property type="entry name" value="Metallo-hydrolase/oxidoreductase"/>
    <property type="match status" value="1"/>
</dbReference>
<keyword evidence="1" id="KW-0677">Repeat</keyword>
<dbReference type="InterPro" id="IPR052159">
    <property type="entry name" value="Competence_DNA_uptake"/>
</dbReference>
<feature type="repeat" description="Cell wall-binding" evidence="2">
    <location>
        <begin position="608"/>
        <end position="627"/>
    </location>
</feature>
<dbReference type="Gene3D" id="3.60.15.10">
    <property type="entry name" value="Ribonuclease Z/Hydroxyacylglutathione hydrolase-like"/>
    <property type="match status" value="1"/>
</dbReference>
<feature type="repeat" description="Cell wall-binding" evidence="2">
    <location>
        <begin position="588"/>
        <end position="607"/>
    </location>
</feature>
<dbReference type="SUPFAM" id="SSF69360">
    <property type="entry name" value="Cell wall binding repeat"/>
    <property type="match status" value="3"/>
</dbReference>
<sequence length="748" mass="82342">MNQRALSGYCHFMGLLGLVLVFIVLLPGFAYGAELAPLESGQVRVHILPFNDTDAIVVECDGRFGVVDSAEDSLSPDGADSRYPVRPGIVQGSGKEADVIAYLRMLGVAPDNFEFYIGTHPHSDHIGTAVQIIEEFRPQAIYTPVYDDSYITNASRLWDNRFVYDRLVSAAEWARGDAGYGARFIQHLDSTLNGASGEDSARAAEEGRGAPRFLLGSAVVEIFNYDEGYRLTGVPDANYFSYGVKVTASNGRTAFLAGDINNYTDGDGAGVGDEDRLKAVVGTVDLLKMGHHGRTGSNTPDYLRAILKQANGEDRAVVVQTGRYALMPWDTVEVIHEKGAKHFNAALMSEWNHRAFVADLASNGVRTNNDGDQMLVTQVRDASPYACLYFNGLPYKDTGWHEGTDGHLYYFGEPGVDGGSEVAVTNCWADCNGRRVYANDKGRLSTGWEKINAKWYLFDSNGALLHGWQKKNGKWYYLSSDGAMAVGWQKVGGTWYYLDPEQGDMKTGWQRIEDQLYFFESNGAMVSGSGWKKMGGTWYFATPSGAFKTGWLKDRGSWYYLRESGAMATGWQQVDGTWYRLGGSGAMLTGWQKVGGAWYHLRPSGAMSVGWLKDRGSWYYLRESGAMATGWQQVDGTWYRLGGSGAMLTGWQKVGGAWYHLRPSGAMSVGWLKDRGSWYYLRESGAMATGWQQVDGTWYRLGGSGAMLTGWQKVGGAWYYLRESGAMATGAHVVDGITYHFASSGAMR</sequence>
<gene>
    <name evidence="3" type="ORF">GKZ27_06285</name>
</gene>
<dbReference type="Pfam" id="PF01473">
    <property type="entry name" value="Choline_bind_1"/>
    <property type="match status" value="3"/>
</dbReference>
<evidence type="ECO:0000313" key="3">
    <source>
        <dbReference type="EMBL" id="MVX61058.1"/>
    </source>
</evidence>
<dbReference type="PROSITE" id="PS51170">
    <property type="entry name" value="CW"/>
    <property type="match status" value="12"/>
</dbReference>
<dbReference type="Gene3D" id="2.10.270.20">
    <property type="match status" value="2"/>
</dbReference>
<feature type="repeat" description="Cell wall-binding" evidence="2">
    <location>
        <begin position="648"/>
        <end position="667"/>
    </location>
</feature>
<feature type="repeat" description="Cell wall-binding" evidence="2">
    <location>
        <begin position="506"/>
        <end position="525"/>
    </location>
</feature>
<comment type="caution">
    <text evidence="3">The sequence shown here is derived from an EMBL/GenBank/DDBJ whole genome shotgun (WGS) entry which is preliminary data.</text>
</comment>
<keyword evidence="4" id="KW-1185">Reference proteome</keyword>
<dbReference type="PANTHER" id="PTHR30619:SF7">
    <property type="entry name" value="BETA-LACTAMASE DOMAIN PROTEIN"/>
    <property type="match status" value="1"/>
</dbReference>
<feature type="repeat" description="Cell wall-binding" evidence="2">
    <location>
        <begin position="465"/>
        <end position="484"/>
    </location>
</feature>
<feature type="repeat" description="Cell wall-binding" evidence="2">
    <location>
        <begin position="445"/>
        <end position="464"/>
    </location>
</feature>
<dbReference type="InterPro" id="IPR036866">
    <property type="entry name" value="RibonucZ/Hydroxyglut_hydro"/>
</dbReference>
<evidence type="ECO:0000256" key="1">
    <source>
        <dbReference type="ARBA" id="ARBA00022737"/>
    </source>
</evidence>
<reference evidence="3 4" key="1">
    <citation type="submission" date="2019-12" db="EMBL/GenBank/DDBJ databases">
        <title>Microbes associate with the intestines of laboratory mice.</title>
        <authorList>
            <person name="Navarre W."/>
            <person name="Wong E."/>
        </authorList>
    </citation>
    <scope>NUCLEOTIDE SEQUENCE [LARGE SCALE GENOMIC DNA]</scope>
    <source>
        <strain evidence="3 4">NM66_B29</strain>
    </source>
</reference>
<dbReference type="InterPro" id="IPR018337">
    <property type="entry name" value="Cell_wall/Cho-bd_repeat"/>
</dbReference>
<protein>
    <recommendedName>
        <fullName evidence="5">MBL fold metallo-hydrolase</fullName>
    </recommendedName>
</protein>
<dbReference type="Gene3D" id="2.10.270.10">
    <property type="entry name" value="Cholin Binding"/>
    <property type="match status" value="2"/>
</dbReference>
<dbReference type="PANTHER" id="PTHR30619">
    <property type="entry name" value="DNA INTERNALIZATION/COMPETENCE PROTEIN COMEC/REC2"/>
    <property type="match status" value="1"/>
</dbReference>
<evidence type="ECO:0008006" key="5">
    <source>
        <dbReference type="Google" id="ProtNLM"/>
    </source>
</evidence>
<feature type="repeat" description="Cell wall-binding" evidence="2">
    <location>
        <begin position="628"/>
        <end position="647"/>
    </location>
</feature>
<dbReference type="AlphaFoldDB" id="A0A6N8JMF9"/>
<organism evidence="3 4">
    <name type="scientific">Adlercreutzia mucosicola</name>
    <dbReference type="NCBI Taxonomy" id="580026"/>
    <lineage>
        <taxon>Bacteria</taxon>
        <taxon>Bacillati</taxon>
        <taxon>Actinomycetota</taxon>
        <taxon>Coriobacteriia</taxon>
        <taxon>Eggerthellales</taxon>
        <taxon>Eggerthellaceae</taxon>
        <taxon>Adlercreutzia</taxon>
    </lineage>
</organism>
<name>A0A6N8JMF9_9ACTN</name>
<dbReference type="Proteomes" id="UP000463388">
    <property type="component" value="Unassembled WGS sequence"/>
</dbReference>
<feature type="repeat" description="Cell wall-binding" evidence="2">
    <location>
        <begin position="548"/>
        <end position="567"/>
    </location>
</feature>
<evidence type="ECO:0000313" key="4">
    <source>
        <dbReference type="Proteomes" id="UP000463388"/>
    </source>
</evidence>
<dbReference type="EMBL" id="WSRR01000013">
    <property type="protein sequence ID" value="MVX61058.1"/>
    <property type="molecule type" value="Genomic_DNA"/>
</dbReference>
<accession>A0A6N8JMF9</accession>
<feature type="repeat" description="Cell wall-binding" evidence="2">
    <location>
        <begin position="668"/>
        <end position="687"/>
    </location>
</feature>
<feature type="repeat" description="Cell wall-binding" evidence="2">
    <location>
        <begin position="568"/>
        <end position="587"/>
    </location>
</feature>
<evidence type="ECO:0000256" key="2">
    <source>
        <dbReference type="PROSITE-ProRule" id="PRU00591"/>
    </source>
</evidence>
<feature type="repeat" description="Cell wall-binding" evidence="2">
    <location>
        <begin position="688"/>
        <end position="707"/>
    </location>
</feature>